<proteinExistence type="predicted"/>
<protein>
    <submittedName>
        <fullName evidence="1">Uncharacterized protein</fullName>
    </submittedName>
</protein>
<organism evidence="1">
    <name type="scientific">marine metagenome</name>
    <dbReference type="NCBI Taxonomy" id="408172"/>
    <lineage>
        <taxon>unclassified sequences</taxon>
        <taxon>metagenomes</taxon>
        <taxon>ecological metagenomes</taxon>
    </lineage>
</organism>
<dbReference type="EMBL" id="UINC01093915">
    <property type="protein sequence ID" value="SVC48716.1"/>
    <property type="molecule type" value="Genomic_DNA"/>
</dbReference>
<reference evidence="1" key="1">
    <citation type="submission" date="2018-05" db="EMBL/GenBank/DDBJ databases">
        <authorList>
            <person name="Lanie J.A."/>
            <person name="Ng W.-L."/>
            <person name="Kazmierczak K.M."/>
            <person name="Andrzejewski T.M."/>
            <person name="Davidsen T.M."/>
            <person name="Wayne K.J."/>
            <person name="Tettelin H."/>
            <person name="Glass J.I."/>
            <person name="Rusch D."/>
            <person name="Podicherti R."/>
            <person name="Tsui H.-C.T."/>
            <person name="Winkler M.E."/>
        </authorList>
    </citation>
    <scope>NUCLEOTIDE SEQUENCE</scope>
</reference>
<gene>
    <name evidence="1" type="ORF">METZ01_LOCUS301570</name>
</gene>
<sequence>MLGDGGFALNEGLKRVALQIFHR</sequence>
<evidence type="ECO:0000313" key="1">
    <source>
        <dbReference type="EMBL" id="SVC48716.1"/>
    </source>
</evidence>
<accession>A0A382MIZ2</accession>
<name>A0A382MIZ2_9ZZZZ</name>
<dbReference type="AlphaFoldDB" id="A0A382MIZ2"/>